<gene>
    <name evidence="1" type="ORF">IG616_20975</name>
</gene>
<proteinExistence type="predicted"/>
<evidence type="ECO:0000313" key="1">
    <source>
        <dbReference type="EMBL" id="MBD8894027.1"/>
    </source>
</evidence>
<reference evidence="1 2" key="2">
    <citation type="journal article" date="2021" name="Int. J. Syst. Evol. Microbiol.">
        <title>Roseibium litorale sp. nov., isolated from a tidal flat sediment and proposal for the reclassification of Labrenzia polysiphoniae as Roseibium polysiphoniae comb. nov.</title>
        <authorList>
            <person name="Liu Y."/>
            <person name="Pei T."/>
            <person name="Du J."/>
            <person name="Chao M."/>
            <person name="Deng M.R."/>
            <person name="Zhu H."/>
        </authorList>
    </citation>
    <scope>NUCLEOTIDE SEQUENCE [LARGE SCALE GENOMIC DNA]</scope>
    <source>
        <strain evidence="1 2">4C16A</strain>
    </source>
</reference>
<dbReference type="EMBL" id="JACYXI010000019">
    <property type="protein sequence ID" value="MBD8894027.1"/>
    <property type="molecule type" value="Genomic_DNA"/>
</dbReference>
<dbReference type="RefSeq" id="WP_192150590.1">
    <property type="nucleotide sequence ID" value="NZ_JACYXI010000019.1"/>
</dbReference>
<comment type="caution">
    <text evidence="1">The sequence shown here is derived from an EMBL/GenBank/DDBJ whole genome shotgun (WGS) entry which is preliminary data.</text>
</comment>
<keyword evidence="2" id="KW-1185">Reference proteome</keyword>
<organism evidence="1 2">
    <name type="scientific">Roseibium litorale</name>
    <dbReference type="NCBI Taxonomy" id="2803841"/>
    <lineage>
        <taxon>Bacteria</taxon>
        <taxon>Pseudomonadati</taxon>
        <taxon>Pseudomonadota</taxon>
        <taxon>Alphaproteobacteria</taxon>
        <taxon>Hyphomicrobiales</taxon>
        <taxon>Stappiaceae</taxon>
        <taxon>Roseibium</taxon>
    </lineage>
</organism>
<reference evidence="2" key="1">
    <citation type="submission" date="2020-09" db="EMBL/GenBank/DDBJ databases">
        <title>The genome sequence of strain Labrenzia suaedae 4C16A.</title>
        <authorList>
            <person name="Liu Y."/>
        </authorList>
    </citation>
    <scope>NUCLEOTIDE SEQUENCE [LARGE SCALE GENOMIC DNA]</scope>
    <source>
        <strain evidence="2">4C16A</strain>
    </source>
</reference>
<sequence length="189" mass="21262">MTETVRKPQAENADPLRLTASKVERKKEASRRMGYQRGAYLEWLYNKHIIGEAQYLAGCRVRALFVERQGYSKSLDLVNPRVDGGKIDRDFLLVATTDAERMLKVLSTKLGQDQTFVVFCVLGLGFSIQEVAAHFVDQGKEGKSEKVDKATKDYCGRLFRDGLNHAAFFFGYAVAAARSTRGLNLPIHR</sequence>
<dbReference type="Proteomes" id="UP000632063">
    <property type="component" value="Unassembled WGS sequence"/>
</dbReference>
<protein>
    <submittedName>
        <fullName evidence="1">Uncharacterized protein</fullName>
    </submittedName>
</protein>
<accession>A0ABR9CUY3</accession>
<name>A0ABR9CUY3_9HYPH</name>
<evidence type="ECO:0000313" key="2">
    <source>
        <dbReference type="Proteomes" id="UP000632063"/>
    </source>
</evidence>